<protein>
    <submittedName>
        <fullName evidence="2">NUDIX hydrolase</fullName>
    </submittedName>
</protein>
<keyword evidence="2" id="KW-0378">Hydrolase</keyword>
<evidence type="ECO:0000313" key="3">
    <source>
        <dbReference type="Proteomes" id="UP000501130"/>
    </source>
</evidence>
<dbReference type="EMBL" id="CP053084">
    <property type="protein sequence ID" value="QJR30151.1"/>
    <property type="molecule type" value="Genomic_DNA"/>
</dbReference>
<proteinExistence type="predicted"/>
<feature type="domain" description="Nudix hydrolase" evidence="1">
    <location>
        <begin position="20"/>
        <end position="161"/>
    </location>
</feature>
<dbReference type="Pfam" id="PF00293">
    <property type="entry name" value="NUDIX"/>
    <property type="match status" value="1"/>
</dbReference>
<dbReference type="InterPro" id="IPR015797">
    <property type="entry name" value="NUDIX_hydrolase-like_dom_sf"/>
</dbReference>
<name>A0ABX6N6Z6_9BURK</name>
<dbReference type="RefSeq" id="WP_171100012.1">
    <property type="nucleotide sequence ID" value="NZ_CP053084.1"/>
</dbReference>
<organism evidence="2 3">
    <name type="scientific">Limnobacter profundi</name>
    <dbReference type="NCBI Taxonomy" id="2732163"/>
    <lineage>
        <taxon>Bacteria</taxon>
        <taxon>Pseudomonadati</taxon>
        <taxon>Pseudomonadota</taxon>
        <taxon>Betaproteobacteria</taxon>
        <taxon>Burkholderiales</taxon>
        <taxon>Burkholderiaceae</taxon>
        <taxon>Limnobacter</taxon>
    </lineage>
</organism>
<gene>
    <name evidence="2" type="ORF">HKT17_10745</name>
</gene>
<accession>A0ABX6N6Z6</accession>
<dbReference type="InterPro" id="IPR000086">
    <property type="entry name" value="NUDIX_hydrolase_dom"/>
</dbReference>
<dbReference type="Proteomes" id="UP000501130">
    <property type="component" value="Chromosome"/>
</dbReference>
<dbReference type="Gene3D" id="3.90.79.10">
    <property type="entry name" value="Nucleoside Triphosphate Pyrophosphohydrolase"/>
    <property type="match status" value="1"/>
</dbReference>
<dbReference type="PROSITE" id="PS51462">
    <property type="entry name" value="NUDIX"/>
    <property type="match status" value="1"/>
</dbReference>
<reference evidence="2 3" key="1">
    <citation type="submission" date="2020-05" db="EMBL/GenBank/DDBJ databases">
        <title>Compete genome of Limnobacter sp. SAORIC-580.</title>
        <authorList>
            <person name="Song J."/>
            <person name="Cho J.-C."/>
        </authorList>
    </citation>
    <scope>NUCLEOTIDE SEQUENCE [LARGE SCALE GENOMIC DNA]</scope>
    <source>
        <strain evidence="2 3">SAORIC-580</strain>
    </source>
</reference>
<evidence type="ECO:0000313" key="2">
    <source>
        <dbReference type="EMBL" id="QJR30151.1"/>
    </source>
</evidence>
<dbReference type="GO" id="GO:0016787">
    <property type="term" value="F:hydrolase activity"/>
    <property type="evidence" value="ECO:0007669"/>
    <property type="project" value="UniProtKB-KW"/>
</dbReference>
<sequence>MGLKYPQLNGASETPHGEWGCDGGAGLCMLKPDDSGRCSILLLKNAQGTHDEGLWSVPGGAIERIAHTNKPEDPLHCALRETLEEVYRLPNGQVWTNPIVLRNAHTGFTYRLFLCLLPTNSQWNPSIRAEHNAYSWQALEQAAHTSELHPGVRCALDHMAQQWATAIQNQPLSFAVNATPNTNPLYITEAQFALRNLETPVSSSVEASLAQALPSETQALIEHAEAPTRVWLSQHPNQLPPGWDQDTIDKLPVSIPEIIRIEDEHSKSHVVAYHAFADSLLPGHWTGEVLMKALCKHESAGIRENLNHLSWHRNPFEINKNRGRDVHNLMEHTTNHPSRDNGDVGRFSLLSCNPSLFQNTDVDAMESTADYLHDAINVAPPNLKEWISGMLHTRFPACENARINKASDDILHLCTQASNALPTTKKASVLMQVLIPHALVNKLAYISASNGIPDSVNPDTLNTLVKLKTPHTNQEVPNARSLQIRLLASTLQDPKVAPHLKVNLFSRYTSSQQGAIKSRINDIIQGLHSDS</sequence>
<keyword evidence="3" id="KW-1185">Reference proteome</keyword>
<evidence type="ECO:0000259" key="1">
    <source>
        <dbReference type="PROSITE" id="PS51462"/>
    </source>
</evidence>
<dbReference type="SUPFAM" id="SSF55811">
    <property type="entry name" value="Nudix"/>
    <property type="match status" value="1"/>
</dbReference>